<feature type="non-terminal residue" evidence="1">
    <location>
        <position position="1"/>
    </location>
</feature>
<evidence type="ECO:0008006" key="3">
    <source>
        <dbReference type="Google" id="ProtNLM"/>
    </source>
</evidence>
<organism evidence="1 2">
    <name type="scientific">Sinanodonta woodiana</name>
    <name type="common">Chinese pond mussel</name>
    <name type="synonym">Anodonta woodiana</name>
    <dbReference type="NCBI Taxonomy" id="1069815"/>
    <lineage>
        <taxon>Eukaryota</taxon>
        <taxon>Metazoa</taxon>
        <taxon>Spiralia</taxon>
        <taxon>Lophotrochozoa</taxon>
        <taxon>Mollusca</taxon>
        <taxon>Bivalvia</taxon>
        <taxon>Autobranchia</taxon>
        <taxon>Heteroconchia</taxon>
        <taxon>Palaeoheterodonta</taxon>
        <taxon>Unionida</taxon>
        <taxon>Unionoidea</taxon>
        <taxon>Unionidae</taxon>
        <taxon>Unioninae</taxon>
        <taxon>Sinanodonta</taxon>
    </lineage>
</organism>
<comment type="caution">
    <text evidence="1">The sequence shown here is derived from an EMBL/GenBank/DDBJ whole genome shotgun (WGS) entry which is preliminary data.</text>
</comment>
<dbReference type="InterPro" id="IPR036179">
    <property type="entry name" value="Ig-like_dom_sf"/>
</dbReference>
<dbReference type="Gene3D" id="2.60.40.10">
    <property type="entry name" value="Immunoglobulins"/>
    <property type="match status" value="1"/>
</dbReference>
<dbReference type="InterPro" id="IPR013783">
    <property type="entry name" value="Ig-like_fold"/>
</dbReference>
<accession>A0ABD3WIR6</accession>
<evidence type="ECO:0000313" key="2">
    <source>
        <dbReference type="Proteomes" id="UP001634394"/>
    </source>
</evidence>
<sequence>SFDKVHVCEYEDALIKWPDIPTNVRDKTVYRGDNLVVAWSKERGFTAVGSYKERVVQQGENAITIIKANRSDSGTYKLTYNTPATENSSSVNLEVMVPPTNQCIPIITHESNALRPELPPDVCGIPMVTSKWENLP</sequence>
<proteinExistence type="predicted"/>
<keyword evidence="2" id="KW-1185">Reference proteome</keyword>
<dbReference type="SUPFAM" id="SSF48726">
    <property type="entry name" value="Immunoglobulin"/>
    <property type="match status" value="1"/>
</dbReference>
<protein>
    <recommendedName>
        <fullName evidence="3">Titin</fullName>
    </recommendedName>
</protein>
<dbReference type="AlphaFoldDB" id="A0ABD3WIR6"/>
<dbReference type="EMBL" id="JBJQND010000006">
    <property type="protein sequence ID" value="KAL3872648.1"/>
    <property type="molecule type" value="Genomic_DNA"/>
</dbReference>
<reference evidence="1 2" key="1">
    <citation type="submission" date="2024-11" db="EMBL/GenBank/DDBJ databases">
        <title>Chromosome-level genome assembly of the freshwater bivalve Anodonta woodiana.</title>
        <authorList>
            <person name="Chen X."/>
        </authorList>
    </citation>
    <scope>NUCLEOTIDE SEQUENCE [LARGE SCALE GENOMIC DNA]</scope>
    <source>
        <strain evidence="1">MN2024</strain>
        <tissue evidence="1">Gills</tissue>
    </source>
</reference>
<gene>
    <name evidence="1" type="ORF">ACJMK2_035863</name>
</gene>
<evidence type="ECO:0000313" key="1">
    <source>
        <dbReference type="EMBL" id="KAL3872648.1"/>
    </source>
</evidence>
<feature type="non-terminal residue" evidence="1">
    <location>
        <position position="136"/>
    </location>
</feature>
<dbReference type="Proteomes" id="UP001634394">
    <property type="component" value="Unassembled WGS sequence"/>
</dbReference>
<name>A0ABD3WIR6_SINWO</name>